<reference evidence="3 4" key="1">
    <citation type="journal article" date="2011" name="Nature">
        <title>A high-resolution map of human evolutionary constraint using 29 mammals.</title>
        <authorList>
            <person name="Lindblad-Toh K."/>
            <person name="Garber M."/>
            <person name="Zuk O."/>
            <person name="Lin M.F."/>
            <person name="Parker B.J."/>
            <person name="Washietl S."/>
            <person name="Kheradpour P."/>
            <person name="Ernst J."/>
            <person name="Jordan G."/>
            <person name="Mauceli E."/>
            <person name="Ward L.D."/>
            <person name="Lowe C.B."/>
            <person name="Holloway A.K."/>
            <person name="Clamp M."/>
            <person name="Gnerre S."/>
            <person name="Alfoldi J."/>
            <person name="Beal K."/>
            <person name="Chang J."/>
            <person name="Clawson H."/>
            <person name="Cuff J."/>
            <person name="Di Palma F."/>
            <person name="Fitzgerald S."/>
            <person name="Flicek P."/>
            <person name="Guttman M."/>
            <person name="Hubisz M.J."/>
            <person name="Jaffe D.B."/>
            <person name="Jungreis I."/>
            <person name="Kent W.J."/>
            <person name="Kostka D."/>
            <person name="Lara M."/>
            <person name="Martins A.L."/>
            <person name="Massingham T."/>
            <person name="Moltke I."/>
            <person name="Raney B.J."/>
            <person name="Rasmussen M.D."/>
            <person name="Robinson J."/>
            <person name="Stark A."/>
            <person name="Vilella A.J."/>
            <person name="Wen J."/>
            <person name="Xie X."/>
            <person name="Zody M.C."/>
            <person name="Baldwin J."/>
            <person name="Bloom T."/>
            <person name="Chin C.W."/>
            <person name="Heiman D."/>
            <person name="Nicol R."/>
            <person name="Nusbaum C."/>
            <person name="Young S."/>
            <person name="Wilkinson J."/>
            <person name="Worley K.C."/>
            <person name="Kovar C.L."/>
            <person name="Muzny D.M."/>
            <person name="Gibbs R.A."/>
            <person name="Cree A."/>
            <person name="Dihn H.H."/>
            <person name="Fowler G."/>
            <person name="Jhangiani S."/>
            <person name="Joshi V."/>
            <person name="Lee S."/>
            <person name="Lewis L.R."/>
            <person name="Nazareth L.V."/>
            <person name="Okwuonu G."/>
            <person name="Santibanez J."/>
            <person name="Warren W.C."/>
            <person name="Mardis E.R."/>
            <person name="Weinstock G.M."/>
            <person name="Wilson R.K."/>
            <person name="Delehaunty K."/>
            <person name="Dooling D."/>
            <person name="Fronik C."/>
            <person name="Fulton L."/>
            <person name="Fulton B."/>
            <person name="Graves T."/>
            <person name="Minx P."/>
            <person name="Sodergren E."/>
            <person name="Birney E."/>
            <person name="Margulies E.H."/>
            <person name="Herrero J."/>
            <person name="Green E.D."/>
            <person name="Haussler D."/>
            <person name="Siepel A."/>
            <person name="Goldman N."/>
            <person name="Pollard K.S."/>
            <person name="Pedersen J.S."/>
            <person name="Lander E.S."/>
            <person name="Kellis M."/>
        </authorList>
    </citation>
    <scope>NUCLEOTIDE SEQUENCE [LARGE SCALE GENOMIC DNA]</scope>
    <source>
        <strain evidence="3 4">Thorbecke inbred</strain>
    </source>
</reference>
<dbReference type="Proteomes" id="UP000001811">
    <property type="component" value="Chromosome 1"/>
</dbReference>
<dbReference type="PANTHER" id="PTHR21859:SF15">
    <property type="entry name" value="PROTEIN SPATA31F1-RELATED"/>
    <property type="match status" value="1"/>
</dbReference>
<comment type="similarity">
    <text evidence="1">Belongs to the SPATA31 family.</text>
</comment>
<dbReference type="Ensembl" id="ENSOCUT00000030122.2">
    <property type="protein sequence ID" value="ENSOCUP00000024498.2"/>
    <property type="gene ID" value="ENSOCUG00000021045.2"/>
</dbReference>
<evidence type="ECO:0000313" key="4">
    <source>
        <dbReference type="Proteomes" id="UP000001811"/>
    </source>
</evidence>
<proteinExistence type="inferred from homology"/>
<sequence length="462" mass="52092">SSPGNCSSSQKMPGELLIPMPHLFTQAKAMLHSHINSKCAQIQQGKVPARVYSSWNCRIPGGLAVVPFSCIPEVQPLELQEATDLDPHHEVIPWMPIELEPQQQALPRPVPRRRKLPQALSEEVIEKLETTLRHKYLAFLSGLPSLYYVALSRATSPAITSQSIITEVVSGPIEIPAEPPTQMISFQQLGLDLEPCFQDDNKTCIDTAEELHIEQQEEEMMEMVLLENQPQPANPYSIKTHILTKLNFHLRKKVLEIQLGIPARVRESREETATNPENMYLQESLGNLNNQENALLQEPPIPPGTLPVLEPEWVLFKEQLATELKAMQQNQKQPTFKEVPHGSAHWASRISQPTRTQEERHSVEGQRPAGTPLNRTPRGSWRRSHSFHFADPCQHRPQNHPQLKAPELPPGVSGGKASEDEDKPKIQVLWRSQQTPKWCLFSISVINGSKLNNEVSKKQPIT</sequence>
<dbReference type="eggNOG" id="ENOG502SM6T">
    <property type="taxonomic scope" value="Eukaryota"/>
</dbReference>
<dbReference type="PaxDb" id="9986-ENSOCUP00000015656"/>
<keyword evidence="4" id="KW-1185">Reference proteome</keyword>
<feature type="region of interest" description="Disordered" evidence="2">
    <location>
        <begin position="327"/>
        <end position="423"/>
    </location>
</feature>
<dbReference type="PANTHER" id="PTHR21859">
    <property type="entry name" value="ACROSOME-SPECIFIC PROTEIN"/>
    <property type="match status" value="1"/>
</dbReference>
<evidence type="ECO:0000313" key="3">
    <source>
        <dbReference type="Ensembl" id="ENSOCUP00000024498.2"/>
    </source>
</evidence>
<name>G1U521_RABIT</name>
<organism evidence="3 4">
    <name type="scientific">Oryctolagus cuniculus</name>
    <name type="common">Rabbit</name>
    <dbReference type="NCBI Taxonomy" id="9986"/>
    <lineage>
        <taxon>Eukaryota</taxon>
        <taxon>Metazoa</taxon>
        <taxon>Chordata</taxon>
        <taxon>Craniata</taxon>
        <taxon>Vertebrata</taxon>
        <taxon>Euteleostomi</taxon>
        <taxon>Mammalia</taxon>
        <taxon>Eutheria</taxon>
        <taxon>Euarchontoglires</taxon>
        <taxon>Glires</taxon>
        <taxon>Lagomorpha</taxon>
        <taxon>Leporidae</taxon>
        <taxon>Oryctolagus</taxon>
    </lineage>
</organism>
<dbReference type="AlphaFoldDB" id="G1U521"/>
<dbReference type="Bgee" id="ENSOCUG00000021045">
    <property type="expression patterns" value="Expressed in testis"/>
</dbReference>
<reference evidence="3" key="2">
    <citation type="submission" date="2025-08" db="UniProtKB">
        <authorList>
            <consortium name="Ensembl"/>
        </authorList>
    </citation>
    <scope>IDENTIFICATION</scope>
    <source>
        <strain evidence="3">Thorbecke</strain>
    </source>
</reference>
<accession>G1U521</accession>
<protein>
    <submittedName>
        <fullName evidence="3">Uncharacterized protein</fullName>
    </submittedName>
</protein>
<dbReference type="EMBL" id="AAGW02033491">
    <property type="status" value="NOT_ANNOTATED_CDS"/>
    <property type="molecule type" value="Genomic_DNA"/>
</dbReference>
<reference evidence="3" key="3">
    <citation type="submission" date="2025-09" db="UniProtKB">
        <authorList>
            <consortium name="Ensembl"/>
        </authorList>
    </citation>
    <scope>IDENTIFICATION</scope>
    <source>
        <strain evidence="3">Thorbecke</strain>
    </source>
</reference>
<dbReference type="GeneTree" id="ENSGT00950000183043"/>
<dbReference type="HOGENOM" id="CLU_045631_0_0_1"/>
<dbReference type="InParanoid" id="G1U521"/>
<evidence type="ECO:0000256" key="2">
    <source>
        <dbReference type="SAM" id="MobiDB-lite"/>
    </source>
</evidence>
<evidence type="ECO:0000256" key="1">
    <source>
        <dbReference type="ARBA" id="ARBA00035009"/>
    </source>
</evidence>